<dbReference type="PANTHER" id="PTHR11960:SF18">
    <property type="entry name" value="EUKARYOTIC TRANSLATION INITIATION FACTOR 4E HOMOLOGOUS PROTEIN, ISOFORM B"/>
    <property type="match status" value="1"/>
</dbReference>
<feature type="compositionally biased region" description="Basic residues" evidence="2">
    <location>
        <begin position="278"/>
        <end position="291"/>
    </location>
</feature>
<feature type="compositionally biased region" description="Low complexity" evidence="2">
    <location>
        <begin position="322"/>
        <end position="331"/>
    </location>
</feature>
<dbReference type="EMBL" id="VLTL01000066">
    <property type="protein sequence ID" value="KAA0163379.1"/>
    <property type="molecule type" value="Genomic_DNA"/>
</dbReference>
<dbReference type="EMBL" id="VLTM01000003">
    <property type="protein sequence ID" value="KAA0168057.1"/>
    <property type="molecule type" value="Genomic_DNA"/>
</dbReference>
<dbReference type="GO" id="GO:0000340">
    <property type="term" value="F:RNA 7-methylguanosine cap binding"/>
    <property type="evidence" value="ECO:0007669"/>
    <property type="project" value="TreeGrafter"/>
</dbReference>
<evidence type="ECO:0000313" key="5">
    <source>
        <dbReference type="EMBL" id="KAA0176221.1"/>
    </source>
</evidence>
<dbReference type="AlphaFoldDB" id="A0A5A8DEG9"/>
<keyword evidence="1" id="KW-0694">RNA-binding</keyword>
<dbReference type="Pfam" id="PF01652">
    <property type="entry name" value="IF4E"/>
    <property type="match status" value="1"/>
</dbReference>
<dbReference type="PANTHER" id="PTHR11960">
    <property type="entry name" value="EUKARYOTIC TRANSLATION INITIATION FACTOR 4E RELATED"/>
    <property type="match status" value="1"/>
</dbReference>
<dbReference type="GO" id="GO:0016281">
    <property type="term" value="C:eukaryotic translation initiation factor 4F complex"/>
    <property type="evidence" value="ECO:0007669"/>
    <property type="project" value="TreeGrafter"/>
</dbReference>
<dbReference type="OrthoDB" id="590761at2759"/>
<keyword evidence="1" id="KW-0396">Initiation factor</keyword>
<dbReference type="GO" id="GO:0003743">
    <property type="term" value="F:translation initiation factor activity"/>
    <property type="evidence" value="ECO:0007669"/>
    <property type="project" value="UniProtKB-KW"/>
</dbReference>
<dbReference type="Gene3D" id="3.30.760.10">
    <property type="entry name" value="RNA Cap, Translation Initiation Factor Eif4e"/>
    <property type="match status" value="1"/>
</dbReference>
<dbReference type="InterPro" id="IPR023398">
    <property type="entry name" value="TIF_eIF4e-like"/>
</dbReference>
<dbReference type="InterPro" id="IPR001040">
    <property type="entry name" value="TIF_eIF_4E"/>
</dbReference>
<dbReference type="SUPFAM" id="SSF55418">
    <property type="entry name" value="eIF4e-like"/>
    <property type="match status" value="1"/>
</dbReference>
<dbReference type="Proteomes" id="UP000322899">
    <property type="component" value="Unassembled WGS sequence"/>
</dbReference>
<evidence type="ECO:0000313" key="4">
    <source>
        <dbReference type="EMBL" id="KAA0168057.1"/>
    </source>
</evidence>
<dbReference type="EMBL" id="VLTO01000009">
    <property type="protein sequence ID" value="KAA0176221.1"/>
    <property type="molecule type" value="Genomic_DNA"/>
</dbReference>
<name>A0A5A8DEG9_CAFRO</name>
<reference evidence="6 7" key="1">
    <citation type="submission" date="2019-07" db="EMBL/GenBank/DDBJ databases">
        <title>Genomes of Cafeteria roenbergensis.</title>
        <authorList>
            <person name="Fischer M.G."/>
            <person name="Hackl T."/>
            <person name="Roman M."/>
        </authorList>
    </citation>
    <scope>NUCLEOTIDE SEQUENCE [LARGE SCALE GENOMIC DNA]</scope>
    <source>
        <strain evidence="4 8">Cflag</strain>
        <strain evidence="5 6">E4-10P</strain>
        <strain evidence="3 7">RCC970-E3</strain>
    </source>
</reference>
<organism evidence="3 7">
    <name type="scientific">Cafeteria roenbergensis</name>
    <name type="common">Marine flagellate</name>
    <dbReference type="NCBI Taxonomy" id="33653"/>
    <lineage>
        <taxon>Eukaryota</taxon>
        <taxon>Sar</taxon>
        <taxon>Stramenopiles</taxon>
        <taxon>Bigyra</taxon>
        <taxon>Opalozoa</taxon>
        <taxon>Bicosoecida</taxon>
        <taxon>Cafeteriaceae</taxon>
        <taxon>Cafeteria</taxon>
    </lineage>
</organism>
<accession>A0A5A8DEG9</accession>
<gene>
    <name evidence="5" type="ORF">FNF27_02278</name>
    <name evidence="3" type="ORF">FNF28_04205</name>
    <name evidence="4" type="ORF">FNF31_00556</name>
</gene>
<sequence>MAAASGPAPAPAEAAAVAAPATGVPPGGLPLASGVTSLGGGAALPLPGPLTEKGEHALNSAWTFWFDRKLKRDEWISLKRENPDLKWSDLLENTVTVDTVEAFWRVYLHLKRPAEIADGRNVYMFRAGQLPAWEEYPYGGCWILKFKRHVAGKGAAAGGKAARTDAGRVWQSMLLALVGEACLDTDVVGASLAVRPKEYLVSLWNRDNRDESKRFRIADRLKTVLGLSPSSRIDYKYHVRSLMDRSTYVNAQSFVFVDSAEGGDDAGQSTTSSGSRGGRGRGRGGSHRGGSRGRGGAGRGRGGGGSSSGGARGREANSWRTKAAAKPAAQA</sequence>
<dbReference type="Proteomes" id="UP000325113">
    <property type="component" value="Unassembled WGS sequence"/>
</dbReference>
<dbReference type="Proteomes" id="UP000324907">
    <property type="component" value="Unassembled WGS sequence"/>
</dbReference>
<feature type="region of interest" description="Disordered" evidence="2">
    <location>
        <begin position="260"/>
        <end position="331"/>
    </location>
</feature>
<evidence type="ECO:0000313" key="3">
    <source>
        <dbReference type="EMBL" id="KAA0163379.1"/>
    </source>
</evidence>
<evidence type="ECO:0000256" key="1">
    <source>
        <dbReference type="RuleBase" id="RU004374"/>
    </source>
</evidence>
<keyword evidence="1" id="KW-0648">Protein biosynthesis</keyword>
<comment type="similarity">
    <text evidence="1">Belongs to the eukaryotic initiation factor 4E family.</text>
</comment>
<evidence type="ECO:0000313" key="6">
    <source>
        <dbReference type="Proteomes" id="UP000322899"/>
    </source>
</evidence>
<feature type="compositionally biased region" description="Gly residues" evidence="2">
    <location>
        <begin position="292"/>
        <end position="311"/>
    </location>
</feature>
<protein>
    <submittedName>
        <fullName evidence="3">Uncharacterized protein</fullName>
    </submittedName>
</protein>
<evidence type="ECO:0000313" key="7">
    <source>
        <dbReference type="Proteomes" id="UP000324907"/>
    </source>
</evidence>
<proteinExistence type="inferred from homology"/>
<comment type="caution">
    <text evidence="3">The sequence shown here is derived from an EMBL/GenBank/DDBJ whole genome shotgun (WGS) entry which is preliminary data.</text>
</comment>
<evidence type="ECO:0000256" key="2">
    <source>
        <dbReference type="SAM" id="MobiDB-lite"/>
    </source>
</evidence>
<evidence type="ECO:0000313" key="8">
    <source>
        <dbReference type="Proteomes" id="UP000325113"/>
    </source>
</evidence>